<dbReference type="OrthoDB" id="420046at2759"/>
<evidence type="ECO:0000256" key="1">
    <source>
        <dbReference type="SAM" id="MobiDB-lite"/>
    </source>
</evidence>
<keyword evidence="3" id="KW-1185">Reference proteome</keyword>
<comment type="caution">
    <text evidence="2">The sequence shown here is derived from an EMBL/GenBank/DDBJ whole genome shotgun (WGS) entry which is preliminary data.</text>
</comment>
<proteinExistence type="predicted"/>
<protein>
    <submittedName>
        <fullName evidence="2">Uncharacterized protein</fullName>
    </submittedName>
</protein>
<evidence type="ECO:0000313" key="3">
    <source>
        <dbReference type="Proteomes" id="UP000291343"/>
    </source>
</evidence>
<sequence length="91" mass="10342">MAQRYPLADQCVMFDERTSPLRWFMLPSEAQDLLLGNAARVRTDVPFMPREYHGSRGGVSPPTTPTHCASPFARHNSLSALDIKARRTRER</sequence>
<dbReference type="Proteomes" id="UP000291343">
    <property type="component" value="Unassembled WGS sequence"/>
</dbReference>
<organism evidence="2 3">
    <name type="scientific">Laodelphax striatellus</name>
    <name type="common">Small brown planthopper</name>
    <name type="synonym">Delphax striatella</name>
    <dbReference type="NCBI Taxonomy" id="195883"/>
    <lineage>
        <taxon>Eukaryota</taxon>
        <taxon>Metazoa</taxon>
        <taxon>Ecdysozoa</taxon>
        <taxon>Arthropoda</taxon>
        <taxon>Hexapoda</taxon>
        <taxon>Insecta</taxon>
        <taxon>Pterygota</taxon>
        <taxon>Neoptera</taxon>
        <taxon>Paraneoptera</taxon>
        <taxon>Hemiptera</taxon>
        <taxon>Auchenorrhyncha</taxon>
        <taxon>Fulgoroidea</taxon>
        <taxon>Delphacidae</taxon>
        <taxon>Criomorphinae</taxon>
        <taxon>Laodelphax</taxon>
    </lineage>
</organism>
<feature type="region of interest" description="Disordered" evidence="1">
    <location>
        <begin position="52"/>
        <end position="72"/>
    </location>
</feature>
<name>A0A482WM15_LAOST</name>
<gene>
    <name evidence="2" type="ORF">LSTR_LSTR015795</name>
</gene>
<dbReference type="EMBL" id="QKKF02030992">
    <property type="protein sequence ID" value="RZF34587.1"/>
    <property type="molecule type" value="Genomic_DNA"/>
</dbReference>
<dbReference type="AlphaFoldDB" id="A0A482WM15"/>
<dbReference type="STRING" id="195883.A0A482WM15"/>
<evidence type="ECO:0000313" key="2">
    <source>
        <dbReference type="EMBL" id="RZF34587.1"/>
    </source>
</evidence>
<reference evidence="2 3" key="1">
    <citation type="journal article" date="2017" name="Gigascience">
        <title>Genome sequence of the small brown planthopper, Laodelphax striatellus.</title>
        <authorList>
            <person name="Zhu J."/>
            <person name="Jiang F."/>
            <person name="Wang X."/>
            <person name="Yang P."/>
            <person name="Bao Y."/>
            <person name="Zhao W."/>
            <person name="Wang W."/>
            <person name="Lu H."/>
            <person name="Wang Q."/>
            <person name="Cui N."/>
            <person name="Li J."/>
            <person name="Chen X."/>
            <person name="Luo L."/>
            <person name="Yu J."/>
            <person name="Kang L."/>
            <person name="Cui F."/>
        </authorList>
    </citation>
    <scope>NUCLEOTIDE SEQUENCE [LARGE SCALE GENOMIC DNA]</scope>
    <source>
        <strain evidence="2">Lst14</strain>
    </source>
</reference>
<accession>A0A482WM15</accession>
<dbReference type="InParanoid" id="A0A482WM15"/>